<name>A0A4R2NAH3_9PAST</name>
<sequence>MMSLLGWVAKGLEVIGSKFAGEAYGCSTEYRRQSDKTKPTLELMIAKIEHKGTRQELTHRLTASV</sequence>
<comment type="caution">
    <text evidence="2">The sequence shown here is derived from an EMBL/GenBank/DDBJ whole genome shotgun (WGS) entry which is preliminary data.</text>
</comment>
<feature type="domain" description="Bacteriophage P22 antirepressor protein C-terminal" evidence="1">
    <location>
        <begin position="1"/>
        <end position="49"/>
    </location>
</feature>
<accession>A0A4R2NAH3</accession>
<dbReference type="Pfam" id="PF10548">
    <property type="entry name" value="P22_AR_C"/>
    <property type="match status" value="1"/>
</dbReference>
<dbReference type="EMBL" id="SLXJ01000003">
    <property type="protein sequence ID" value="TCP18109.1"/>
    <property type="molecule type" value="Genomic_DNA"/>
</dbReference>
<dbReference type="Proteomes" id="UP000295537">
    <property type="component" value="Unassembled WGS sequence"/>
</dbReference>
<evidence type="ECO:0000259" key="1">
    <source>
        <dbReference type="Pfam" id="PF10548"/>
    </source>
</evidence>
<proteinExistence type="predicted"/>
<dbReference type="AlphaFoldDB" id="A0A4R2NAH3"/>
<keyword evidence="3" id="KW-1185">Reference proteome</keyword>
<dbReference type="RefSeq" id="WP_341802519.1">
    <property type="nucleotide sequence ID" value="NZ_LVXA01000001.1"/>
</dbReference>
<protein>
    <submittedName>
        <fullName evidence="2">P22-like antirepressor protein</fullName>
    </submittedName>
</protein>
<reference evidence="2 3" key="1">
    <citation type="submission" date="2019-03" db="EMBL/GenBank/DDBJ databases">
        <title>Genomic Encyclopedia of Type Strains, Phase IV (KMG-IV): sequencing the most valuable type-strain genomes for metagenomic binning, comparative biology and taxonomic classification.</title>
        <authorList>
            <person name="Goeker M."/>
        </authorList>
    </citation>
    <scope>NUCLEOTIDE SEQUENCE [LARGE SCALE GENOMIC DNA]</scope>
    <source>
        <strain evidence="2 3">DSM 16380</strain>
    </source>
</reference>
<evidence type="ECO:0000313" key="2">
    <source>
        <dbReference type="EMBL" id="TCP18109.1"/>
    </source>
</evidence>
<organism evidence="2 3">
    <name type="scientific">Nicoletella semolina</name>
    <dbReference type="NCBI Taxonomy" id="271160"/>
    <lineage>
        <taxon>Bacteria</taxon>
        <taxon>Pseudomonadati</taxon>
        <taxon>Pseudomonadota</taxon>
        <taxon>Gammaproteobacteria</taxon>
        <taxon>Pasteurellales</taxon>
        <taxon>Pasteurellaceae</taxon>
        <taxon>Nicoletella</taxon>
    </lineage>
</organism>
<evidence type="ECO:0000313" key="3">
    <source>
        <dbReference type="Proteomes" id="UP000295537"/>
    </source>
</evidence>
<dbReference type="InterPro" id="IPR018876">
    <property type="entry name" value="Phage_P22_antirepressor_C"/>
</dbReference>
<gene>
    <name evidence="2" type="ORF">EV693_10375</name>
</gene>